<dbReference type="HAMAP" id="MF_00634">
    <property type="entry name" value="UPF0235"/>
    <property type="match status" value="1"/>
</dbReference>
<reference evidence="3 4" key="1">
    <citation type="submission" date="2018-10" db="EMBL/GenBank/DDBJ databases">
        <title>Notoacmeibacter sp. M2BS9Y-3-1, whole genome shotgun sequence.</title>
        <authorList>
            <person name="Tuo L."/>
        </authorList>
    </citation>
    <scope>NUCLEOTIDE SEQUENCE [LARGE SCALE GENOMIC DNA]</scope>
    <source>
        <strain evidence="3 4">M2BS9Y-3-1</strain>
    </source>
</reference>
<dbReference type="SMART" id="SM01152">
    <property type="entry name" value="DUF167"/>
    <property type="match status" value="1"/>
</dbReference>
<evidence type="ECO:0000313" key="3">
    <source>
        <dbReference type="EMBL" id="RLQ89612.1"/>
    </source>
</evidence>
<dbReference type="Proteomes" id="UP000281094">
    <property type="component" value="Unassembled WGS sequence"/>
</dbReference>
<dbReference type="EMBL" id="RCWN01000001">
    <property type="protein sequence ID" value="RLQ89612.1"/>
    <property type="molecule type" value="Genomic_DNA"/>
</dbReference>
<dbReference type="Pfam" id="PF02594">
    <property type="entry name" value="DUF167"/>
    <property type="match status" value="1"/>
</dbReference>
<dbReference type="SUPFAM" id="SSF69786">
    <property type="entry name" value="YggU-like"/>
    <property type="match status" value="1"/>
</dbReference>
<dbReference type="InterPro" id="IPR003746">
    <property type="entry name" value="DUF167"/>
</dbReference>
<comment type="caution">
    <text evidence="3">The sequence shown here is derived from an EMBL/GenBank/DDBJ whole genome shotgun (WGS) entry which is preliminary data.</text>
</comment>
<sequence length="100" mass="10540">MPAFRATAKGVELVVRLTPRAAHDRLEGYVEGADGQTYLTARVRAVPERGKANAALIALLADSLSIAKSDVTVISGPTSRLKRLELAGSPTELAEKLASL</sequence>
<proteinExistence type="inferred from homology"/>
<dbReference type="NCBIfam" id="TIGR00251">
    <property type="entry name" value="DUF167 family protein"/>
    <property type="match status" value="1"/>
</dbReference>
<protein>
    <recommendedName>
        <fullName evidence="2">UPF0235 protein D8780_13215</fullName>
    </recommendedName>
</protein>
<dbReference type="RefSeq" id="WP_121646567.1">
    <property type="nucleotide sequence ID" value="NZ_RCWN01000001.1"/>
</dbReference>
<comment type="similarity">
    <text evidence="1 2">Belongs to the UPF0235 family.</text>
</comment>
<evidence type="ECO:0000256" key="1">
    <source>
        <dbReference type="ARBA" id="ARBA00010364"/>
    </source>
</evidence>
<keyword evidence="4" id="KW-1185">Reference proteome</keyword>
<dbReference type="AlphaFoldDB" id="A0A3L7JM34"/>
<gene>
    <name evidence="3" type="ORF">D8780_13215</name>
</gene>
<evidence type="ECO:0000313" key="4">
    <source>
        <dbReference type="Proteomes" id="UP000281094"/>
    </source>
</evidence>
<dbReference type="InterPro" id="IPR036591">
    <property type="entry name" value="YggU-like_sf"/>
</dbReference>
<dbReference type="Gene3D" id="3.30.1200.10">
    <property type="entry name" value="YggU-like"/>
    <property type="match status" value="1"/>
</dbReference>
<dbReference type="NCBIfam" id="NF002348">
    <property type="entry name" value="PRK01310.1"/>
    <property type="match status" value="1"/>
</dbReference>
<organism evidence="3 4">
    <name type="scientific">Notoacmeibacter ruber</name>
    <dbReference type="NCBI Taxonomy" id="2670375"/>
    <lineage>
        <taxon>Bacteria</taxon>
        <taxon>Pseudomonadati</taxon>
        <taxon>Pseudomonadota</taxon>
        <taxon>Alphaproteobacteria</taxon>
        <taxon>Hyphomicrobiales</taxon>
        <taxon>Notoacmeibacteraceae</taxon>
        <taxon>Notoacmeibacter</taxon>
    </lineage>
</organism>
<accession>A0A3L7JM34</accession>
<name>A0A3L7JM34_9HYPH</name>
<evidence type="ECO:0000256" key="2">
    <source>
        <dbReference type="HAMAP-Rule" id="MF_00634"/>
    </source>
</evidence>